<organism evidence="2 3">
    <name type="scientific">Singulisphaera acidiphila (strain ATCC BAA-1392 / DSM 18658 / VKM B-2454 / MOB10)</name>
    <dbReference type="NCBI Taxonomy" id="886293"/>
    <lineage>
        <taxon>Bacteria</taxon>
        <taxon>Pseudomonadati</taxon>
        <taxon>Planctomycetota</taxon>
        <taxon>Planctomycetia</taxon>
        <taxon>Isosphaerales</taxon>
        <taxon>Isosphaeraceae</taxon>
        <taxon>Singulisphaera</taxon>
    </lineage>
</organism>
<evidence type="ECO:0008006" key="4">
    <source>
        <dbReference type="Google" id="ProtNLM"/>
    </source>
</evidence>
<dbReference type="Proteomes" id="UP000010798">
    <property type="component" value="Chromosome"/>
</dbReference>
<dbReference type="OrthoDB" id="9801244at2"/>
<dbReference type="HOGENOM" id="CLU_058234_1_0_0"/>
<dbReference type="eggNOG" id="COG3386">
    <property type="taxonomic scope" value="Bacteria"/>
</dbReference>
<gene>
    <name evidence="2" type="ordered locus">Sinac_5202</name>
</gene>
<dbReference type="KEGG" id="saci:Sinac_5202"/>
<accession>L0DIZ7</accession>
<keyword evidence="3" id="KW-1185">Reference proteome</keyword>
<dbReference type="EMBL" id="CP003364">
    <property type="protein sequence ID" value="AGA29354.1"/>
    <property type="molecule type" value="Genomic_DNA"/>
</dbReference>
<dbReference type="AlphaFoldDB" id="L0DIZ7"/>
<name>L0DIZ7_SINAD</name>
<dbReference type="RefSeq" id="WP_015248458.1">
    <property type="nucleotide sequence ID" value="NC_019892.1"/>
</dbReference>
<feature type="region of interest" description="Disordered" evidence="1">
    <location>
        <begin position="273"/>
        <end position="292"/>
    </location>
</feature>
<evidence type="ECO:0000313" key="2">
    <source>
        <dbReference type="EMBL" id="AGA29354.1"/>
    </source>
</evidence>
<proteinExistence type="predicted"/>
<reference evidence="2 3" key="1">
    <citation type="submission" date="2012-02" db="EMBL/GenBank/DDBJ databases">
        <title>Complete sequence of chromosome of Singulisphaera acidiphila DSM 18658.</title>
        <authorList>
            <consortium name="US DOE Joint Genome Institute (JGI-PGF)"/>
            <person name="Lucas S."/>
            <person name="Copeland A."/>
            <person name="Lapidus A."/>
            <person name="Glavina del Rio T."/>
            <person name="Dalin E."/>
            <person name="Tice H."/>
            <person name="Bruce D."/>
            <person name="Goodwin L."/>
            <person name="Pitluck S."/>
            <person name="Peters L."/>
            <person name="Ovchinnikova G."/>
            <person name="Chertkov O."/>
            <person name="Kyrpides N."/>
            <person name="Mavromatis K."/>
            <person name="Ivanova N."/>
            <person name="Brettin T."/>
            <person name="Detter J.C."/>
            <person name="Han C."/>
            <person name="Larimer F."/>
            <person name="Land M."/>
            <person name="Hauser L."/>
            <person name="Markowitz V."/>
            <person name="Cheng J.-F."/>
            <person name="Hugenholtz P."/>
            <person name="Woyke T."/>
            <person name="Wu D."/>
            <person name="Tindall B."/>
            <person name="Pomrenke H."/>
            <person name="Brambilla E."/>
            <person name="Klenk H.-P."/>
            <person name="Eisen J.A."/>
        </authorList>
    </citation>
    <scope>NUCLEOTIDE SEQUENCE [LARGE SCALE GENOMIC DNA]</scope>
    <source>
        <strain evidence="3">ATCC BAA-1392 / DSM 18658 / VKM B-2454 / MOB10</strain>
    </source>
</reference>
<evidence type="ECO:0000313" key="3">
    <source>
        <dbReference type="Proteomes" id="UP000010798"/>
    </source>
</evidence>
<dbReference type="STRING" id="886293.Sinac_5202"/>
<protein>
    <recommendedName>
        <fullName evidence="4">Phytase-like domain-containing protein</fullName>
    </recommendedName>
</protein>
<sequence>MALFTGIALALALVTGGPPLERVGRLNYPAIREASGIVASRRHPGIFWVHNDSGNLSLLFAVKRDGSLVREYLLQVPNVDWEDIAIDDDGHLYLGEIGNNKGRLPLRSIYQINEPDPTQPFKGTLAVEVSSFYSFPPEGRFDAEGLFLDAGRAVVVAKTFDRSEAELFAIPLSPPAPLLRPAAPESLGRLPRFLEPATGADLSRDGRLLAVCAVDVARVYQRDRSRSGPWTLVGTVRFPADHVEGIAWDGLDLILASENRTLYRISEARWRGSARDQDESTPLPRSIERDKK</sequence>
<evidence type="ECO:0000256" key="1">
    <source>
        <dbReference type="SAM" id="MobiDB-lite"/>
    </source>
</evidence>
<dbReference type="SUPFAM" id="SSF75011">
    <property type="entry name" value="3-carboxy-cis,cis-mucoante lactonizing enzyme"/>
    <property type="match status" value="1"/>
</dbReference>